<proteinExistence type="predicted"/>
<dbReference type="AlphaFoldDB" id="A0AAW2KA35"/>
<accession>A0AAW2KA35</accession>
<organism evidence="1">
    <name type="scientific">Sesamum radiatum</name>
    <name type="common">Black benniseed</name>
    <dbReference type="NCBI Taxonomy" id="300843"/>
    <lineage>
        <taxon>Eukaryota</taxon>
        <taxon>Viridiplantae</taxon>
        <taxon>Streptophyta</taxon>
        <taxon>Embryophyta</taxon>
        <taxon>Tracheophyta</taxon>
        <taxon>Spermatophyta</taxon>
        <taxon>Magnoliopsida</taxon>
        <taxon>eudicotyledons</taxon>
        <taxon>Gunneridae</taxon>
        <taxon>Pentapetalae</taxon>
        <taxon>asterids</taxon>
        <taxon>lamiids</taxon>
        <taxon>Lamiales</taxon>
        <taxon>Pedaliaceae</taxon>
        <taxon>Sesamum</taxon>
    </lineage>
</organism>
<sequence>MSHCGEPLPDVQALTPFLYSSVVGYYFSGDSKTAYYIFPDEFHYFSFSYACQGLSFDPFSEIVNGHQKELPLTRSQREIAYNVHPPLYEGAGGQHCSQGFCWLMYERGMLLASLALAYYSDRILLHG</sequence>
<evidence type="ECO:0000313" key="1">
    <source>
        <dbReference type="EMBL" id="KAL0303264.1"/>
    </source>
</evidence>
<reference evidence="1" key="1">
    <citation type="submission" date="2020-06" db="EMBL/GenBank/DDBJ databases">
        <authorList>
            <person name="Li T."/>
            <person name="Hu X."/>
            <person name="Zhang T."/>
            <person name="Song X."/>
            <person name="Zhang H."/>
            <person name="Dai N."/>
            <person name="Sheng W."/>
            <person name="Hou X."/>
            <person name="Wei L."/>
        </authorList>
    </citation>
    <scope>NUCLEOTIDE SEQUENCE</scope>
    <source>
        <strain evidence="1">G02</strain>
        <tissue evidence="1">Leaf</tissue>
    </source>
</reference>
<reference evidence="1" key="2">
    <citation type="journal article" date="2024" name="Plant">
        <title>Genomic evolution and insights into agronomic trait innovations of Sesamum species.</title>
        <authorList>
            <person name="Miao H."/>
            <person name="Wang L."/>
            <person name="Qu L."/>
            <person name="Liu H."/>
            <person name="Sun Y."/>
            <person name="Le M."/>
            <person name="Wang Q."/>
            <person name="Wei S."/>
            <person name="Zheng Y."/>
            <person name="Lin W."/>
            <person name="Duan Y."/>
            <person name="Cao H."/>
            <person name="Xiong S."/>
            <person name="Wang X."/>
            <person name="Wei L."/>
            <person name="Li C."/>
            <person name="Ma Q."/>
            <person name="Ju M."/>
            <person name="Zhao R."/>
            <person name="Li G."/>
            <person name="Mu C."/>
            <person name="Tian Q."/>
            <person name="Mei H."/>
            <person name="Zhang T."/>
            <person name="Gao T."/>
            <person name="Zhang H."/>
        </authorList>
    </citation>
    <scope>NUCLEOTIDE SEQUENCE</scope>
    <source>
        <strain evidence="1">G02</strain>
    </source>
</reference>
<comment type="caution">
    <text evidence="1">The sequence shown here is derived from an EMBL/GenBank/DDBJ whole genome shotgun (WGS) entry which is preliminary data.</text>
</comment>
<dbReference type="EMBL" id="JACGWJ010000029">
    <property type="protein sequence ID" value="KAL0303264.1"/>
    <property type="molecule type" value="Genomic_DNA"/>
</dbReference>
<protein>
    <submittedName>
        <fullName evidence="1">Uncharacterized protein</fullName>
    </submittedName>
</protein>
<gene>
    <name evidence="1" type="ORF">Sradi_6194500</name>
</gene>
<name>A0AAW2KA35_SESRA</name>